<dbReference type="InterPro" id="IPR011008">
    <property type="entry name" value="Dimeric_a/b-barrel"/>
</dbReference>
<gene>
    <name evidence="1" type="ORF">GCM10009762_02480</name>
</gene>
<protein>
    <recommendedName>
        <fullName evidence="3">Antibiotic biosynthesis monooxygenase</fullName>
    </recommendedName>
</protein>
<dbReference type="Gene3D" id="3.30.70.100">
    <property type="match status" value="1"/>
</dbReference>
<sequence>MLITASEEVMRHLPGFISGNFHASTDGSTVVNYVQWESRETLQAAQTDAAARVHMDRAMEIAERIEPRIYTVEAVHHR</sequence>
<reference evidence="1 2" key="1">
    <citation type="journal article" date="2019" name="Int. J. Syst. Evol. Microbiol.">
        <title>The Global Catalogue of Microorganisms (GCM) 10K type strain sequencing project: providing services to taxonomists for standard genome sequencing and annotation.</title>
        <authorList>
            <consortium name="The Broad Institute Genomics Platform"/>
            <consortium name="The Broad Institute Genome Sequencing Center for Infectious Disease"/>
            <person name="Wu L."/>
            <person name="Ma J."/>
        </authorList>
    </citation>
    <scope>NUCLEOTIDE SEQUENCE [LARGE SCALE GENOMIC DNA]</scope>
    <source>
        <strain evidence="1 2">JCM 14588</strain>
    </source>
</reference>
<evidence type="ECO:0008006" key="3">
    <source>
        <dbReference type="Google" id="ProtNLM"/>
    </source>
</evidence>
<accession>A0ABN2B367</accession>
<proteinExistence type="predicted"/>
<dbReference type="EMBL" id="BAAANV010000010">
    <property type="protein sequence ID" value="GAA1531923.1"/>
    <property type="molecule type" value="Genomic_DNA"/>
</dbReference>
<name>A0ABN2B367_9MICO</name>
<dbReference type="SUPFAM" id="SSF54909">
    <property type="entry name" value="Dimeric alpha+beta barrel"/>
    <property type="match status" value="1"/>
</dbReference>
<keyword evidence="2" id="KW-1185">Reference proteome</keyword>
<organism evidence="1 2">
    <name type="scientific">Dermacoccus barathri</name>
    <dbReference type="NCBI Taxonomy" id="322601"/>
    <lineage>
        <taxon>Bacteria</taxon>
        <taxon>Bacillati</taxon>
        <taxon>Actinomycetota</taxon>
        <taxon>Actinomycetes</taxon>
        <taxon>Micrococcales</taxon>
        <taxon>Dermacoccaceae</taxon>
        <taxon>Dermacoccus</taxon>
    </lineage>
</organism>
<comment type="caution">
    <text evidence="1">The sequence shown here is derived from an EMBL/GenBank/DDBJ whole genome shotgun (WGS) entry which is preliminary data.</text>
</comment>
<evidence type="ECO:0000313" key="1">
    <source>
        <dbReference type="EMBL" id="GAA1531923.1"/>
    </source>
</evidence>
<dbReference type="Proteomes" id="UP001501288">
    <property type="component" value="Unassembled WGS sequence"/>
</dbReference>
<evidence type="ECO:0000313" key="2">
    <source>
        <dbReference type="Proteomes" id="UP001501288"/>
    </source>
</evidence>